<organism evidence="1 2">
    <name type="scientific">Aquimarina algicola</name>
    <dbReference type="NCBI Taxonomy" id="2589995"/>
    <lineage>
        <taxon>Bacteria</taxon>
        <taxon>Pseudomonadati</taxon>
        <taxon>Bacteroidota</taxon>
        <taxon>Flavobacteriia</taxon>
        <taxon>Flavobacteriales</taxon>
        <taxon>Flavobacteriaceae</taxon>
        <taxon>Aquimarina</taxon>
    </lineage>
</organism>
<keyword evidence="2" id="KW-1185">Reference proteome</keyword>
<evidence type="ECO:0008006" key="3">
    <source>
        <dbReference type="Google" id="ProtNLM"/>
    </source>
</evidence>
<dbReference type="Gene3D" id="3.40.50.620">
    <property type="entry name" value="HUPs"/>
    <property type="match status" value="1"/>
</dbReference>
<evidence type="ECO:0000313" key="1">
    <source>
        <dbReference type="EMBL" id="TPN87147.1"/>
    </source>
</evidence>
<evidence type="ECO:0000313" key="2">
    <source>
        <dbReference type="Proteomes" id="UP000315540"/>
    </source>
</evidence>
<comment type="caution">
    <text evidence="1">The sequence shown here is derived from an EMBL/GenBank/DDBJ whole genome shotgun (WGS) entry which is preliminary data.</text>
</comment>
<reference evidence="1 2" key="1">
    <citation type="submission" date="2019-06" db="EMBL/GenBank/DDBJ databases">
        <authorList>
            <person name="Meng X."/>
        </authorList>
    </citation>
    <scope>NUCLEOTIDE SEQUENCE [LARGE SCALE GENOMIC DNA]</scope>
    <source>
        <strain evidence="1 2">M625</strain>
    </source>
</reference>
<gene>
    <name evidence="1" type="ORF">FHK87_06025</name>
</gene>
<dbReference type="AlphaFoldDB" id="A0A504J8F6"/>
<accession>A0A504J8F6</accession>
<dbReference type="Proteomes" id="UP000315540">
    <property type="component" value="Unassembled WGS sequence"/>
</dbReference>
<proteinExistence type="predicted"/>
<dbReference type="RefSeq" id="WP_140591423.1">
    <property type="nucleotide sequence ID" value="NZ_VFWZ01000002.1"/>
</dbReference>
<dbReference type="EMBL" id="VFWZ01000002">
    <property type="protein sequence ID" value="TPN87147.1"/>
    <property type="molecule type" value="Genomic_DNA"/>
</dbReference>
<protein>
    <recommendedName>
        <fullName evidence="3">Phosphoadenosine phosphosulphate reductase domain-containing protein</fullName>
    </recommendedName>
</protein>
<name>A0A504J8F6_9FLAO</name>
<dbReference type="OrthoDB" id="9774475at2"/>
<dbReference type="InterPro" id="IPR014729">
    <property type="entry name" value="Rossmann-like_a/b/a_fold"/>
</dbReference>
<sequence>MEYNIISLGAGTQSTDLLLRSLRGEFNKKPDLAIFSDTGNEPKRVYKYLEWLMKFVDQEYNFNINVTTGGNLYQDMLDYLESNRKRPSGIPFFIKNPTTGKKSMLKRQCTGDYKIRPVRKFIREVVQKKSKVNLWLGISYDELQRMKEADVKWLSHRFPLIEKRYRRIDCINNFKAHYLPVPVRSSCVVCPYHSNNYWLWIYENEPDNFEAATILDEKIRSYPGIKDECFIHRSCRPLKEVIIDIQKGKELASKQLNIFPELIDECEGICGV</sequence>